<keyword evidence="8" id="KW-1185">Reference proteome</keyword>
<evidence type="ECO:0000313" key="8">
    <source>
        <dbReference type="Proteomes" id="UP000662904"/>
    </source>
</evidence>
<feature type="transmembrane region" description="Helical" evidence="6">
    <location>
        <begin position="403"/>
        <end position="419"/>
    </location>
</feature>
<keyword evidence="4 6" id="KW-1133">Transmembrane helix</keyword>
<name>A0A8A0RJZ0_9FIRM</name>
<feature type="transmembrane region" description="Helical" evidence="6">
    <location>
        <begin position="12"/>
        <end position="31"/>
    </location>
</feature>
<dbReference type="PANTHER" id="PTHR30250:SF11">
    <property type="entry name" value="O-ANTIGEN TRANSPORTER-RELATED"/>
    <property type="match status" value="1"/>
</dbReference>
<feature type="transmembrane region" description="Helical" evidence="6">
    <location>
        <begin position="240"/>
        <end position="261"/>
    </location>
</feature>
<dbReference type="RefSeq" id="WP_206708190.1">
    <property type="nucleotide sequence ID" value="NZ_CP059066.1"/>
</dbReference>
<dbReference type="GO" id="GO:0005886">
    <property type="term" value="C:plasma membrane"/>
    <property type="evidence" value="ECO:0007669"/>
    <property type="project" value="UniProtKB-SubCell"/>
</dbReference>
<keyword evidence="5 6" id="KW-0472">Membrane</keyword>
<feature type="transmembrane region" description="Helical" evidence="6">
    <location>
        <begin position="311"/>
        <end position="333"/>
    </location>
</feature>
<dbReference type="KEGG" id="kme:H0A61_00267"/>
<feature type="transmembrane region" description="Helical" evidence="6">
    <location>
        <begin position="164"/>
        <end position="187"/>
    </location>
</feature>
<organism evidence="7 8">
    <name type="scientific">Koleobacter methoxysyntrophicus</name>
    <dbReference type="NCBI Taxonomy" id="2751313"/>
    <lineage>
        <taxon>Bacteria</taxon>
        <taxon>Bacillati</taxon>
        <taxon>Bacillota</taxon>
        <taxon>Clostridia</taxon>
        <taxon>Koleobacterales</taxon>
        <taxon>Koleobacteraceae</taxon>
        <taxon>Koleobacter</taxon>
    </lineage>
</organism>
<keyword evidence="2" id="KW-1003">Cell membrane</keyword>
<feature type="transmembrane region" description="Helical" evidence="6">
    <location>
        <begin position="208"/>
        <end position="225"/>
    </location>
</feature>
<proteinExistence type="predicted"/>
<feature type="transmembrane region" description="Helical" evidence="6">
    <location>
        <begin position="109"/>
        <end position="128"/>
    </location>
</feature>
<evidence type="ECO:0000256" key="1">
    <source>
        <dbReference type="ARBA" id="ARBA00004651"/>
    </source>
</evidence>
<feature type="transmembrane region" description="Helical" evidence="6">
    <location>
        <begin position="282"/>
        <end position="305"/>
    </location>
</feature>
<evidence type="ECO:0000256" key="4">
    <source>
        <dbReference type="ARBA" id="ARBA00022989"/>
    </source>
</evidence>
<feature type="transmembrane region" description="Helical" evidence="6">
    <location>
        <begin position="345"/>
        <end position="364"/>
    </location>
</feature>
<evidence type="ECO:0000313" key="7">
    <source>
        <dbReference type="EMBL" id="QSQ07948.1"/>
    </source>
</evidence>
<dbReference type="InterPro" id="IPR050833">
    <property type="entry name" value="Poly_Biosynth_Transport"/>
</dbReference>
<feature type="transmembrane region" description="Helical" evidence="6">
    <location>
        <begin position="140"/>
        <end position="158"/>
    </location>
</feature>
<evidence type="ECO:0000256" key="2">
    <source>
        <dbReference type="ARBA" id="ARBA00022475"/>
    </source>
</evidence>
<feature type="transmembrane region" description="Helical" evidence="6">
    <location>
        <begin position="425"/>
        <end position="440"/>
    </location>
</feature>
<feature type="transmembrane region" description="Helical" evidence="6">
    <location>
        <begin position="43"/>
        <end position="63"/>
    </location>
</feature>
<accession>A0A8A0RJZ0</accession>
<feature type="transmembrane region" description="Helical" evidence="6">
    <location>
        <begin position="370"/>
        <end position="387"/>
    </location>
</feature>
<evidence type="ECO:0000256" key="5">
    <source>
        <dbReference type="ARBA" id="ARBA00023136"/>
    </source>
</evidence>
<keyword evidence="3 6" id="KW-0812">Transmembrane</keyword>
<protein>
    <recommendedName>
        <fullName evidence="9">Polysaccharide biosynthesis protein</fullName>
    </recommendedName>
</protein>
<dbReference type="EMBL" id="CP059066">
    <property type="protein sequence ID" value="QSQ07948.1"/>
    <property type="molecule type" value="Genomic_DNA"/>
</dbReference>
<comment type="subcellular location">
    <subcellularLocation>
        <location evidence="1">Cell membrane</location>
        <topology evidence="1">Multi-pass membrane protein</topology>
    </subcellularLocation>
</comment>
<feature type="transmembrane region" description="Helical" evidence="6">
    <location>
        <begin position="84"/>
        <end position="103"/>
    </location>
</feature>
<evidence type="ECO:0000256" key="6">
    <source>
        <dbReference type="SAM" id="Phobius"/>
    </source>
</evidence>
<reference evidence="7" key="1">
    <citation type="submission" date="2020-07" db="EMBL/GenBank/DDBJ databases">
        <title>Koleobacter methoxysyntrophicus gen. nov., sp. nov., a novel anaerobic bacterium isolated from deep subsurface oil field and proposal of Koleobacterales ord. nov. in the phylum Firmicutes.</title>
        <authorList>
            <person name="Sakamoto S."/>
            <person name="Tamaki H."/>
        </authorList>
    </citation>
    <scope>NUCLEOTIDE SEQUENCE</scope>
    <source>
        <strain evidence="7">NRmbB1</strain>
    </source>
</reference>
<gene>
    <name evidence="7" type="ORF">H0A61_00267</name>
</gene>
<evidence type="ECO:0008006" key="9">
    <source>
        <dbReference type="Google" id="ProtNLM"/>
    </source>
</evidence>
<sequence>MQLKKDLLKVFNSNFINLVIGIITGFLVPAFLSLDQYAFLKTFTLYVSYVGILHFGFIDGIYIKYGGKFENEIYKKKLKGEHKFLIMFQLIVTIFTGIMGFVLDDKILIAFSVSILPINMQTLFKFLYQALGEFDIYSRIMILTPLLLLFVNLFNIFILRIDNFWPFVIGNILTYYAVFIGLEIYFLKKYKGISSTIDYTEIRNHFKIGSFIMIANLSSKFFYSIDRWFIKFALSIEDFAFYSFAISMMGVIKVLINSVSMTLYPYLARNQDKSKINKIKKYFLIIGTLSSGGYFIFVFIVNNFLPKYIPSLNVISILFAGYPAIIVIDALYINLYKAQKREKKYAAAVLKMLVVTILLNFTAITIYRSNFSIAIATTISFYIWYLYSSRDFPDLKIDIKEKIYLVMFFLTFLITSSYLNWWNGLLVYYIIIILINHLFYKDEAKVSI</sequence>
<dbReference type="AlphaFoldDB" id="A0A8A0RJZ0"/>
<evidence type="ECO:0000256" key="3">
    <source>
        <dbReference type="ARBA" id="ARBA00022692"/>
    </source>
</evidence>
<dbReference type="PANTHER" id="PTHR30250">
    <property type="entry name" value="PST FAMILY PREDICTED COLANIC ACID TRANSPORTER"/>
    <property type="match status" value="1"/>
</dbReference>
<dbReference type="Proteomes" id="UP000662904">
    <property type="component" value="Chromosome"/>
</dbReference>